<reference evidence="1" key="1">
    <citation type="submission" date="2019-05" db="EMBL/GenBank/DDBJ databases">
        <title>Isolation, diversity and antifungal activity of Actinobacteria from wheat.</title>
        <authorList>
            <person name="Yu B."/>
        </authorList>
    </citation>
    <scope>NUCLEOTIDE SEQUENCE [LARGE SCALE GENOMIC DNA]</scope>
    <source>
        <strain evidence="1">NEAU-HEGS1-5</strain>
    </source>
</reference>
<dbReference type="Gene3D" id="3.40.50.720">
    <property type="entry name" value="NAD(P)-binding Rossmann-like Domain"/>
    <property type="match status" value="1"/>
</dbReference>
<evidence type="ECO:0000313" key="2">
    <source>
        <dbReference type="Proteomes" id="UP000309033"/>
    </source>
</evidence>
<proteinExistence type="predicted"/>
<evidence type="ECO:0000313" key="1">
    <source>
        <dbReference type="EMBL" id="TLP56204.1"/>
    </source>
</evidence>
<sequence>MTGAVTGRPARGVVVLGTGAFAGALVRSFAHLASGPATVHVVSRDLGRARDLCAVAGAHAALAGTAVGFSPHALDVPGGDDLRPLLARVRPAALVLCASDQSPAEMRSTPSAWTDLVRTAGFGVTLPLQAAVVLRCARASAEAGGDTAVINACFPDAVNGMVYAAGVPVLCGLGNVSSLAMALRAHLGVREGSRLRLLAHHAHLHPPPSPAEEALAWLDDRPLGDVADILGLIRARPREHLNEMGAAEGAAVLDAVLHEERGYAGHVPGPRGLPGGYPVTITGRDVTLRLPPETAEGEAVAWNTARAELDGLVVDRHGTARPTPRALRALRRHWPDAPAAFGPRDLDDLRAEQLRLRRRLRGLPSHHSGEGPDTAAR</sequence>
<dbReference type="SUPFAM" id="SSF51735">
    <property type="entry name" value="NAD(P)-binding Rossmann-fold domains"/>
    <property type="match status" value="1"/>
</dbReference>
<protein>
    <submittedName>
        <fullName evidence="1">Potassium transporter TrkA</fullName>
    </submittedName>
</protein>
<dbReference type="Proteomes" id="UP000309033">
    <property type="component" value="Unassembled WGS sequence"/>
</dbReference>
<comment type="caution">
    <text evidence="1">The sequence shown here is derived from an EMBL/GenBank/DDBJ whole genome shotgun (WGS) entry which is preliminary data.</text>
</comment>
<dbReference type="OrthoDB" id="9033521at2"/>
<dbReference type="EMBL" id="VANP01000009">
    <property type="protein sequence ID" value="TLP56204.1"/>
    <property type="molecule type" value="Genomic_DNA"/>
</dbReference>
<gene>
    <name evidence="1" type="ORF">FED44_22995</name>
</gene>
<organism evidence="1 2">
    <name type="scientific">Microbispora triticiradicis</name>
    <dbReference type="NCBI Taxonomy" id="2200763"/>
    <lineage>
        <taxon>Bacteria</taxon>
        <taxon>Bacillati</taxon>
        <taxon>Actinomycetota</taxon>
        <taxon>Actinomycetes</taxon>
        <taxon>Streptosporangiales</taxon>
        <taxon>Streptosporangiaceae</taxon>
        <taxon>Microbispora</taxon>
    </lineage>
</organism>
<name>A0A5R8YSE9_9ACTN</name>
<dbReference type="InterPro" id="IPR036291">
    <property type="entry name" value="NAD(P)-bd_dom_sf"/>
</dbReference>
<dbReference type="AlphaFoldDB" id="A0A5R8YSE9"/>
<keyword evidence="2" id="KW-1185">Reference proteome</keyword>
<accession>A0A5R8YSE9</accession>